<sequence>MSNGQAHHERRAAQAAAARRHRNKARSLKRPGKGNRKAWRREV</sequence>
<gene>
    <name evidence="2" type="primary">78</name>
    <name evidence="2" type="ORF">PBI_HINDER_78</name>
</gene>
<reference evidence="2 3" key="1">
    <citation type="submission" date="2013-02" db="EMBL/GenBank/DDBJ databases">
        <authorList>
            <person name="Balish M.F."/>
            <person name="Klepek H.N."/>
            <person name="Ahler R.M."/>
            <person name="Blakely T.M."/>
            <person name="Deihs M.E."/>
            <person name="Goebel E.J."/>
            <person name="Hausmann S.M."/>
            <person name="Henry C.A."/>
            <person name="Hoogendoorn J."/>
            <person name="Jeffers A.C."/>
            <person name="Light M.E."/>
            <person name="McCurdy K.A."/>
            <person name="Mize D.S."/>
            <person name="Moore C.R."/>
            <person name="Nestor P.M."/>
            <person name="Relko L.M."/>
            <person name="Brzoska R.M."/>
            <person name="Ream D.C."/>
            <person name="Actis L.A."/>
            <person name="Friedberg I."/>
            <person name="Janssen G.R."/>
            <person name="Bradley K.W."/>
            <person name="Khaja R."/>
            <person name="Lewis M.F."/>
            <person name="Barker L.P."/>
            <person name="Asai D.J."/>
            <person name="Bowman C.A."/>
            <person name="Russell D.A."/>
            <person name="Pope W.H."/>
            <person name="Jacobs-Sera D."/>
            <person name="Hendrix R.W."/>
            <person name="Hatfull G.F."/>
        </authorList>
    </citation>
    <scope>NUCLEOTIDE SEQUENCE [LARGE SCALE GENOMIC DNA]</scope>
</reference>
<feature type="region of interest" description="Disordered" evidence="1">
    <location>
        <begin position="1"/>
        <end position="43"/>
    </location>
</feature>
<protein>
    <submittedName>
        <fullName evidence="2">Uncharacterized protein</fullName>
    </submittedName>
</protein>
<dbReference type="Proteomes" id="UP000013551">
    <property type="component" value="Segment"/>
</dbReference>
<evidence type="ECO:0000313" key="2">
    <source>
        <dbReference type="EMBL" id="AGK87557.1"/>
    </source>
</evidence>
<dbReference type="RefSeq" id="YP_008051930.1">
    <property type="nucleotide sequence ID" value="NC_021308.1"/>
</dbReference>
<evidence type="ECO:0000256" key="1">
    <source>
        <dbReference type="SAM" id="MobiDB-lite"/>
    </source>
</evidence>
<keyword evidence="3" id="KW-1185">Reference proteome</keyword>
<dbReference type="GeneID" id="16213916"/>
<evidence type="ECO:0000313" key="3">
    <source>
        <dbReference type="Proteomes" id="UP000013551"/>
    </source>
</evidence>
<dbReference type="EMBL" id="KC661275">
    <property type="protein sequence ID" value="AGK87557.1"/>
    <property type="molecule type" value="Genomic_DNA"/>
</dbReference>
<dbReference type="KEGG" id="vg:16213916"/>
<organism evidence="2 3">
    <name type="scientific">Mycobacterium phage HINdeR</name>
    <dbReference type="NCBI Taxonomy" id="1327770"/>
    <lineage>
        <taxon>Viruses</taxon>
        <taxon>Duplodnaviria</taxon>
        <taxon>Heunggongvirae</taxon>
        <taxon>Uroviricota</taxon>
        <taxon>Caudoviricetes</taxon>
        <taxon>Timshelvirus</taxon>
        <taxon>Timshelvirus HINdeR</taxon>
    </lineage>
</organism>
<feature type="compositionally biased region" description="Basic residues" evidence="1">
    <location>
        <begin position="18"/>
        <end position="43"/>
    </location>
</feature>
<name>R4JHT2_9CAUD</name>
<proteinExistence type="predicted"/>
<accession>R4JHT2</accession>